<dbReference type="AlphaFoldDB" id="A0A024SFE0"/>
<dbReference type="KEGG" id="trr:M419DRAFT_118105"/>
<proteinExistence type="predicted"/>
<gene>
    <name evidence="1" type="ORF">M419DRAFT_118105</name>
</gene>
<protein>
    <submittedName>
        <fullName evidence="1">Uncharacterized protein</fullName>
    </submittedName>
</protein>
<sequence length="65" mass="7288">MGCTEQHSQTCTISATLRNVVKISLACQTRYNPPQSKAMRNANGKPIPPCQGNMRLRPFFLFSFV</sequence>
<accession>A0A024SFE0</accession>
<organism evidence="1 2">
    <name type="scientific">Hypocrea jecorina (strain ATCC 56765 / BCRC 32924 / NRRL 11460 / Rut C-30)</name>
    <name type="common">Trichoderma reesei</name>
    <dbReference type="NCBI Taxonomy" id="1344414"/>
    <lineage>
        <taxon>Eukaryota</taxon>
        <taxon>Fungi</taxon>
        <taxon>Dikarya</taxon>
        <taxon>Ascomycota</taxon>
        <taxon>Pezizomycotina</taxon>
        <taxon>Sordariomycetes</taxon>
        <taxon>Hypocreomycetidae</taxon>
        <taxon>Hypocreales</taxon>
        <taxon>Hypocreaceae</taxon>
        <taxon>Trichoderma</taxon>
    </lineage>
</organism>
<evidence type="ECO:0000313" key="2">
    <source>
        <dbReference type="Proteomes" id="UP000024376"/>
    </source>
</evidence>
<reference evidence="2" key="1">
    <citation type="journal article" date="2013" name="Ind. Biotechnol.">
        <title>Comparative genomics analysis of Trichoderma reesei strains.</title>
        <authorList>
            <person name="Koike H."/>
            <person name="Aerts A."/>
            <person name="LaButti K."/>
            <person name="Grigoriev I.V."/>
            <person name="Baker S.E."/>
        </authorList>
    </citation>
    <scope>NUCLEOTIDE SEQUENCE [LARGE SCALE GENOMIC DNA]</scope>
    <source>
        <strain evidence="2">ATCC 56765 / BCRC 32924 / NRRL 11460 / Rut C-30</strain>
    </source>
</reference>
<dbReference type="Proteomes" id="UP000024376">
    <property type="component" value="Unassembled WGS sequence"/>
</dbReference>
<evidence type="ECO:0000313" key="1">
    <source>
        <dbReference type="EMBL" id="ETS03793.1"/>
    </source>
</evidence>
<name>A0A024SFE0_HYPJR</name>
<dbReference type="HOGENOM" id="CLU_2851333_0_0_1"/>
<dbReference type="EMBL" id="KI911142">
    <property type="protein sequence ID" value="ETS03793.1"/>
    <property type="molecule type" value="Genomic_DNA"/>
</dbReference>